<feature type="transmembrane region" description="Helical" evidence="1">
    <location>
        <begin position="84"/>
        <end position="102"/>
    </location>
</feature>
<keyword evidence="1" id="KW-0472">Membrane</keyword>
<name>A0A9N9BB23_9GLOM</name>
<proteinExistence type="predicted"/>
<keyword evidence="1" id="KW-1133">Transmembrane helix</keyword>
<reference evidence="2" key="1">
    <citation type="submission" date="2021-06" db="EMBL/GenBank/DDBJ databases">
        <authorList>
            <person name="Kallberg Y."/>
            <person name="Tangrot J."/>
            <person name="Rosling A."/>
        </authorList>
    </citation>
    <scope>NUCLEOTIDE SEQUENCE</scope>
    <source>
        <strain evidence="2">MT106</strain>
    </source>
</reference>
<keyword evidence="3" id="KW-1185">Reference proteome</keyword>
<dbReference type="AlphaFoldDB" id="A0A9N9BB23"/>
<evidence type="ECO:0000313" key="3">
    <source>
        <dbReference type="Proteomes" id="UP000789831"/>
    </source>
</evidence>
<gene>
    <name evidence="2" type="ORF">AGERDE_LOCUS7180</name>
</gene>
<organism evidence="2 3">
    <name type="scientific">Ambispora gerdemannii</name>
    <dbReference type="NCBI Taxonomy" id="144530"/>
    <lineage>
        <taxon>Eukaryota</taxon>
        <taxon>Fungi</taxon>
        <taxon>Fungi incertae sedis</taxon>
        <taxon>Mucoromycota</taxon>
        <taxon>Glomeromycotina</taxon>
        <taxon>Glomeromycetes</taxon>
        <taxon>Archaeosporales</taxon>
        <taxon>Ambisporaceae</taxon>
        <taxon>Ambispora</taxon>
    </lineage>
</organism>
<dbReference type="OrthoDB" id="3358048at2759"/>
<evidence type="ECO:0000313" key="2">
    <source>
        <dbReference type="EMBL" id="CAG8561637.1"/>
    </source>
</evidence>
<protein>
    <submittedName>
        <fullName evidence="2">12837_t:CDS:1</fullName>
    </submittedName>
</protein>
<accession>A0A9N9BB23</accession>
<dbReference type="EMBL" id="CAJVPL010001256">
    <property type="protein sequence ID" value="CAG8561637.1"/>
    <property type="molecule type" value="Genomic_DNA"/>
</dbReference>
<dbReference type="Proteomes" id="UP000789831">
    <property type="component" value="Unassembled WGS sequence"/>
</dbReference>
<feature type="transmembrane region" description="Helical" evidence="1">
    <location>
        <begin position="109"/>
        <end position="129"/>
    </location>
</feature>
<sequence length="175" mass="19758">MELLKRRQINSSNLGETAEILDEEEQEQLVVNLRKENDKANNFFRGALTSISGLLASRYVFFLYDLTTTTSLILPADASGTSSPLLSTLLCIFALFFSIYILQSRKSTNILIFVGIGISLLPFLLAMNAEHFMQKLWWGIPLGTLLLDCLALYWIWSSEENVANLEKLKYKLKGA</sequence>
<evidence type="ECO:0000256" key="1">
    <source>
        <dbReference type="SAM" id="Phobius"/>
    </source>
</evidence>
<keyword evidence="1" id="KW-0812">Transmembrane</keyword>
<feature type="transmembrane region" description="Helical" evidence="1">
    <location>
        <begin position="135"/>
        <end position="156"/>
    </location>
</feature>
<comment type="caution">
    <text evidence="2">The sequence shown here is derived from an EMBL/GenBank/DDBJ whole genome shotgun (WGS) entry which is preliminary data.</text>
</comment>
<feature type="transmembrane region" description="Helical" evidence="1">
    <location>
        <begin position="43"/>
        <end position="64"/>
    </location>
</feature>